<dbReference type="InterPro" id="IPR019814">
    <property type="entry name" value="Translation_initiation_fac_3_N"/>
</dbReference>
<dbReference type="InterPro" id="IPR019813">
    <property type="entry name" value="Translation_initiation_fac3_CS"/>
</dbReference>
<dbReference type="SUPFAM" id="SSF54364">
    <property type="entry name" value="Translation initiation factor IF3, N-terminal domain"/>
    <property type="match status" value="1"/>
</dbReference>
<dbReference type="FunFam" id="3.30.110.10:FF:000001">
    <property type="entry name" value="Translation initiation factor IF-3"/>
    <property type="match status" value="1"/>
</dbReference>
<evidence type="ECO:0000256" key="4">
    <source>
        <dbReference type="ARBA" id="ARBA00022917"/>
    </source>
</evidence>
<comment type="function">
    <text evidence="5 7">IF-3 binds to the 30S ribosomal subunit and shifts the equilibrium between 70S ribosomes and their 50S and 30S subunits in favor of the free subunits, thus enhancing the availability of 30S subunits on which protein synthesis initiation begins.</text>
</comment>
<dbReference type="InterPro" id="IPR036787">
    <property type="entry name" value="T_IF-3_N_sf"/>
</dbReference>
<dbReference type="FunFam" id="3.10.20.80:FF:000001">
    <property type="entry name" value="Translation initiation factor IF-3"/>
    <property type="match status" value="1"/>
</dbReference>
<dbReference type="Pfam" id="PF05198">
    <property type="entry name" value="IF3_N"/>
    <property type="match status" value="1"/>
</dbReference>
<dbReference type="HAMAP" id="MF_00080">
    <property type="entry name" value="IF_3"/>
    <property type="match status" value="1"/>
</dbReference>
<accession>A0A0E2EIN0</accession>
<keyword evidence="4 5" id="KW-0648">Protein biosynthesis</keyword>
<evidence type="ECO:0000256" key="5">
    <source>
        <dbReference type="HAMAP-Rule" id="MF_00080"/>
    </source>
</evidence>
<keyword evidence="2 5" id="KW-0963">Cytoplasm</keyword>
<dbReference type="GeneID" id="2739142"/>
<proteinExistence type="inferred from homology"/>
<dbReference type="Pfam" id="PF00707">
    <property type="entry name" value="IF3_C"/>
    <property type="match status" value="1"/>
</dbReference>
<evidence type="ECO:0000256" key="2">
    <source>
        <dbReference type="ARBA" id="ARBA00022490"/>
    </source>
</evidence>
<feature type="domain" description="Translation initiation factor 3 C-terminal" evidence="8">
    <location>
        <begin position="106"/>
        <end position="191"/>
    </location>
</feature>
<evidence type="ECO:0000259" key="9">
    <source>
        <dbReference type="Pfam" id="PF05198"/>
    </source>
</evidence>
<dbReference type="Gene3D" id="3.10.20.80">
    <property type="entry name" value="Translation initiation factor 3 (IF-3), N-terminal domain"/>
    <property type="match status" value="1"/>
</dbReference>
<dbReference type="GO" id="GO:0032790">
    <property type="term" value="P:ribosome disassembly"/>
    <property type="evidence" value="ECO:0007669"/>
    <property type="project" value="TreeGrafter"/>
</dbReference>
<dbReference type="InterPro" id="IPR019815">
    <property type="entry name" value="Translation_initiation_fac_3_C"/>
</dbReference>
<dbReference type="PANTHER" id="PTHR10938">
    <property type="entry name" value="TRANSLATION INITIATION FACTOR IF-3"/>
    <property type="match status" value="1"/>
</dbReference>
<dbReference type="NCBIfam" id="TIGR00168">
    <property type="entry name" value="infC"/>
    <property type="match status" value="1"/>
</dbReference>
<dbReference type="Gene3D" id="3.30.110.10">
    <property type="entry name" value="Translation initiation factor 3 (IF-3), C-terminal domain"/>
    <property type="match status" value="1"/>
</dbReference>
<dbReference type="PANTHER" id="PTHR10938:SF0">
    <property type="entry name" value="TRANSLATION INITIATION FACTOR IF-3, MITOCHONDRIAL"/>
    <property type="match status" value="1"/>
</dbReference>
<comment type="subunit">
    <text evidence="5 7">Monomer.</text>
</comment>
<dbReference type="PROSITE" id="PS00938">
    <property type="entry name" value="IF3"/>
    <property type="match status" value="1"/>
</dbReference>
<comment type="subcellular location">
    <subcellularLocation>
        <location evidence="5 7">Cytoplasm</location>
    </subcellularLocation>
</comment>
<protein>
    <recommendedName>
        <fullName evidence="5 6">Translation initiation factor IF-3</fullName>
    </recommendedName>
</protein>
<evidence type="ECO:0000256" key="1">
    <source>
        <dbReference type="ARBA" id="ARBA00005439"/>
    </source>
</evidence>
<comment type="caution">
    <text evidence="10">The sequence shown here is derived from an EMBL/GenBank/DDBJ whole genome shotgun (WGS) entry which is preliminary data.</text>
</comment>
<evidence type="ECO:0000313" key="10">
    <source>
        <dbReference type="EMBL" id="EMB34756.1"/>
    </source>
</evidence>
<dbReference type="AlphaFoldDB" id="A0A0E2EIN0"/>
<dbReference type="SUPFAM" id="SSF55200">
    <property type="entry name" value="Translation initiation factor IF3, C-terminal domain"/>
    <property type="match status" value="1"/>
</dbReference>
<dbReference type="GO" id="GO:0005829">
    <property type="term" value="C:cytosol"/>
    <property type="evidence" value="ECO:0007669"/>
    <property type="project" value="TreeGrafter"/>
</dbReference>
<keyword evidence="3 5" id="KW-0396">Initiation factor</keyword>
<comment type="similarity">
    <text evidence="1 5 7">Belongs to the IF-3 family.</text>
</comment>
<dbReference type="EMBL" id="AGDV01000007">
    <property type="protein sequence ID" value="EMB34756.1"/>
    <property type="molecule type" value="Genomic_DNA"/>
</dbReference>
<dbReference type="RefSeq" id="WP_002668127.1">
    <property type="nucleotide sequence ID" value="NZ_CM001795.1"/>
</dbReference>
<dbReference type="InterPro" id="IPR036788">
    <property type="entry name" value="T_IF-3_C_sf"/>
</dbReference>
<dbReference type="GO" id="GO:0043022">
    <property type="term" value="F:ribosome binding"/>
    <property type="evidence" value="ECO:0007669"/>
    <property type="project" value="UniProtKB-ARBA"/>
</dbReference>
<name>A0A0E2EIN0_TREDN</name>
<dbReference type="PATRIC" id="fig|999432.5.peg.895"/>
<evidence type="ECO:0000256" key="6">
    <source>
        <dbReference type="NCBIfam" id="TIGR00168"/>
    </source>
</evidence>
<evidence type="ECO:0000259" key="8">
    <source>
        <dbReference type="Pfam" id="PF00707"/>
    </source>
</evidence>
<dbReference type="HOGENOM" id="CLU_054919_3_2_12"/>
<sequence>MNPKFYYIAPIGKGAEGESLAEVKGLRINDQIRVREVRLIGVNGEQAGIVPTIEAVKMAAEAGLDLVEVAPTAKPPVCKIIDYGKYRFQMEKKLRDSKKNQKQQMMREIRMQPKIHDHDLEFKSSHIKKFLDGGDKVKVTVRFWGRELAHTELGYEVLNKVLEKLGGEEACTLEKKPAMEGRTMSMTLSPKQKK</sequence>
<dbReference type="InterPro" id="IPR001288">
    <property type="entry name" value="Translation_initiation_fac_3"/>
</dbReference>
<feature type="domain" description="Translation initiation factor 3 N-terminal" evidence="9">
    <location>
        <begin position="28"/>
        <end position="96"/>
    </location>
</feature>
<evidence type="ECO:0000256" key="7">
    <source>
        <dbReference type="RuleBase" id="RU000646"/>
    </source>
</evidence>
<dbReference type="Proteomes" id="UP000011705">
    <property type="component" value="Chromosome"/>
</dbReference>
<evidence type="ECO:0000256" key="3">
    <source>
        <dbReference type="ARBA" id="ARBA00022540"/>
    </source>
</evidence>
<organism evidence="10">
    <name type="scientific">Treponema denticola H-22</name>
    <dbReference type="NCBI Taxonomy" id="999432"/>
    <lineage>
        <taxon>Bacteria</taxon>
        <taxon>Pseudomonadati</taxon>
        <taxon>Spirochaetota</taxon>
        <taxon>Spirochaetia</taxon>
        <taxon>Spirochaetales</taxon>
        <taxon>Treponemataceae</taxon>
        <taxon>Treponema</taxon>
    </lineage>
</organism>
<dbReference type="GO" id="GO:0016020">
    <property type="term" value="C:membrane"/>
    <property type="evidence" value="ECO:0007669"/>
    <property type="project" value="TreeGrafter"/>
</dbReference>
<gene>
    <name evidence="5" type="primary">infC</name>
    <name evidence="10" type="ORF">HMPREF9726_00862</name>
</gene>
<dbReference type="GO" id="GO:0003743">
    <property type="term" value="F:translation initiation factor activity"/>
    <property type="evidence" value="ECO:0007669"/>
    <property type="project" value="UniProtKB-UniRule"/>
</dbReference>
<reference evidence="10" key="1">
    <citation type="submission" date="2012-01" db="EMBL/GenBank/DDBJ databases">
        <title>The Genome Sequence of Treponema denticola H-22.</title>
        <authorList>
            <consortium name="The Broad Institute Genome Sequencing Platform"/>
            <person name="Earl A."/>
            <person name="Ward D."/>
            <person name="Feldgarden M."/>
            <person name="Gevers D."/>
            <person name="Blanton J.M."/>
            <person name="Fenno C.J."/>
            <person name="Baranova O.V."/>
            <person name="Mathney J."/>
            <person name="Dewhirst F.E."/>
            <person name="Izard J."/>
            <person name="Young S.K."/>
            <person name="Zeng Q."/>
            <person name="Gargeya S."/>
            <person name="Fitzgerald M."/>
            <person name="Haas B."/>
            <person name="Abouelleil A."/>
            <person name="Alvarado L."/>
            <person name="Arachchi H.M."/>
            <person name="Berlin A."/>
            <person name="Chapman S.B."/>
            <person name="Gearin G."/>
            <person name="Goldberg J."/>
            <person name="Griggs A."/>
            <person name="Gujja S."/>
            <person name="Hansen M."/>
            <person name="Heiman D."/>
            <person name="Howarth C."/>
            <person name="Larimer J."/>
            <person name="Lui A."/>
            <person name="MacDonald P.J.P."/>
            <person name="McCowen C."/>
            <person name="Montmayeur A."/>
            <person name="Murphy C."/>
            <person name="Neiman D."/>
            <person name="Pearson M."/>
            <person name="Priest M."/>
            <person name="Roberts A."/>
            <person name="Saif S."/>
            <person name="Shea T."/>
            <person name="Sisk P."/>
            <person name="Stolte C."/>
            <person name="Sykes S."/>
            <person name="Wortman J."/>
            <person name="Nusbaum C."/>
            <person name="Birren B."/>
        </authorList>
    </citation>
    <scope>NUCLEOTIDE SEQUENCE [LARGE SCALE GENOMIC DNA]</scope>
    <source>
        <strain evidence="10">H-22</strain>
    </source>
</reference>